<dbReference type="RefSeq" id="WP_311421637.1">
    <property type="nucleotide sequence ID" value="NZ_JAVREH010000003.1"/>
</dbReference>
<dbReference type="PANTHER" id="PTHR11136:SF0">
    <property type="entry name" value="DIHYDROFOLATE SYNTHETASE-RELATED"/>
    <property type="match status" value="1"/>
</dbReference>
<evidence type="ECO:0000259" key="13">
    <source>
        <dbReference type="Pfam" id="PF08245"/>
    </source>
</evidence>
<dbReference type="InterPro" id="IPR036615">
    <property type="entry name" value="Mur_ligase_C_dom_sf"/>
</dbReference>
<dbReference type="Gene3D" id="3.40.1190.10">
    <property type="entry name" value="Mur-like, catalytic domain"/>
    <property type="match status" value="1"/>
</dbReference>
<dbReference type="EMBL" id="JAVREH010000003">
    <property type="protein sequence ID" value="MDT0260487.1"/>
    <property type="molecule type" value="Genomic_DNA"/>
</dbReference>
<dbReference type="Gene3D" id="3.90.190.20">
    <property type="entry name" value="Mur ligase, C-terminal domain"/>
    <property type="match status" value="1"/>
</dbReference>
<comment type="catalytic activity">
    <reaction evidence="9">
        <text>(6S)-5,6,7,8-tetrahydrofolyl-(gamma-L-Glu)(n) + L-glutamate + ATP = (6S)-5,6,7,8-tetrahydrofolyl-(gamma-L-Glu)(n+1) + ADP + phosphate + H(+)</text>
        <dbReference type="Rhea" id="RHEA:10580"/>
        <dbReference type="Rhea" id="RHEA-COMP:14738"/>
        <dbReference type="Rhea" id="RHEA-COMP:14740"/>
        <dbReference type="ChEBI" id="CHEBI:15378"/>
        <dbReference type="ChEBI" id="CHEBI:29985"/>
        <dbReference type="ChEBI" id="CHEBI:30616"/>
        <dbReference type="ChEBI" id="CHEBI:43474"/>
        <dbReference type="ChEBI" id="CHEBI:141005"/>
        <dbReference type="ChEBI" id="CHEBI:456216"/>
        <dbReference type="EC" id="6.3.2.17"/>
    </reaction>
</comment>
<keyword evidence="4" id="KW-0479">Metal-binding</keyword>
<dbReference type="PANTHER" id="PTHR11136">
    <property type="entry name" value="FOLYLPOLYGLUTAMATE SYNTHASE-RELATED"/>
    <property type="match status" value="1"/>
</dbReference>
<dbReference type="Proteomes" id="UP001183176">
    <property type="component" value="Unassembled WGS sequence"/>
</dbReference>
<dbReference type="InterPro" id="IPR013221">
    <property type="entry name" value="Mur_ligase_cen"/>
</dbReference>
<dbReference type="GO" id="GO:0016874">
    <property type="term" value="F:ligase activity"/>
    <property type="evidence" value="ECO:0007669"/>
    <property type="project" value="UniProtKB-KW"/>
</dbReference>
<accession>A0ABU2J670</accession>
<dbReference type="NCBIfam" id="NF047860">
    <property type="entry name" value="Tet-DihydfolSynFolCMyb"/>
    <property type="match status" value="1"/>
</dbReference>
<evidence type="ECO:0000256" key="5">
    <source>
        <dbReference type="ARBA" id="ARBA00022741"/>
    </source>
</evidence>
<keyword evidence="15" id="KW-1185">Reference proteome</keyword>
<dbReference type="SUPFAM" id="SSF53244">
    <property type="entry name" value="MurD-like peptide ligases, peptide-binding domain"/>
    <property type="match status" value="1"/>
</dbReference>
<keyword evidence="5 10" id="KW-0547">Nucleotide-binding</keyword>
<evidence type="ECO:0000313" key="14">
    <source>
        <dbReference type="EMBL" id="MDT0260487.1"/>
    </source>
</evidence>
<sequence>MTDAAPTSKTSKQQDSERRREVEAKLLARWGEAKIGPSRQRIEQLMDVLGEPQRMYRAIHVTGTNGKTSTARMIDELLRAFGLRTGRYTSPHLSSITERIVLDGEPVSDRLFADAYDEIEPYLEMVDDRSDLRMTFFEAMTGLAFAIFADAPVDVAVVEVGMGGSWDATNVLQAPVAVITPIALDHMEFLGDTVAQIAVEKAGIIHPEASAILASQPVDAAAELLKRATEVDAAVAREGLEFGVLDRQVAVGGQLLTLQGLGGVYEQVFLPLHGAYQAENAACALAAVEAFFGAGAAGGPIDADLVRAGFAAVTSPGRLEAVRSAPTVLVDASHNPAGMTATVRALDEGFDFRRLIGVVGVLADKDARGLLDVLEPALDEIVVAQNSSGRALQVDELAAIAVDVFGPDRVTVEPRLDDAIEAAIRLAEEDPDGVLSGSGVLVTGSVVTAGEARTLLTRPGA</sequence>
<feature type="region of interest" description="Disordered" evidence="11">
    <location>
        <begin position="1"/>
        <end position="20"/>
    </location>
</feature>
<evidence type="ECO:0000259" key="12">
    <source>
        <dbReference type="Pfam" id="PF02875"/>
    </source>
</evidence>
<evidence type="ECO:0000256" key="11">
    <source>
        <dbReference type="SAM" id="MobiDB-lite"/>
    </source>
</evidence>
<keyword evidence="6 10" id="KW-0067">ATP-binding</keyword>
<evidence type="ECO:0000256" key="3">
    <source>
        <dbReference type="ARBA" id="ARBA00022598"/>
    </source>
</evidence>
<dbReference type="PROSITE" id="PS01012">
    <property type="entry name" value="FOLYLPOLYGLU_SYNT_2"/>
    <property type="match status" value="1"/>
</dbReference>
<proteinExistence type="inferred from homology"/>
<evidence type="ECO:0000256" key="4">
    <source>
        <dbReference type="ARBA" id="ARBA00022723"/>
    </source>
</evidence>
<dbReference type="Pfam" id="PF08245">
    <property type="entry name" value="Mur_ligase_M"/>
    <property type="match status" value="1"/>
</dbReference>
<dbReference type="PIRSF" id="PIRSF001563">
    <property type="entry name" value="Folylpolyglu_synth"/>
    <property type="match status" value="1"/>
</dbReference>
<comment type="similarity">
    <text evidence="1 10">Belongs to the folylpolyglutamate synthase family.</text>
</comment>
<comment type="caution">
    <text evidence="14">The sequence shown here is derived from an EMBL/GenBank/DDBJ whole genome shotgun (WGS) entry which is preliminary data.</text>
</comment>
<organism evidence="14 15">
    <name type="scientific">Jatrophihabitans lederbergiae</name>
    <dbReference type="NCBI Taxonomy" id="3075547"/>
    <lineage>
        <taxon>Bacteria</taxon>
        <taxon>Bacillati</taxon>
        <taxon>Actinomycetota</taxon>
        <taxon>Actinomycetes</taxon>
        <taxon>Jatrophihabitantales</taxon>
        <taxon>Jatrophihabitantaceae</taxon>
        <taxon>Jatrophihabitans</taxon>
    </lineage>
</organism>
<evidence type="ECO:0000313" key="15">
    <source>
        <dbReference type="Proteomes" id="UP001183176"/>
    </source>
</evidence>
<gene>
    <name evidence="14" type="ORF">RM423_03685</name>
</gene>
<evidence type="ECO:0000256" key="1">
    <source>
        <dbReference type="ARBA" id="ARBA00008276"/>
    </source>
</evidence>
<feature type="compositionally biased region" description="Polar residues" evidence="11">
    <location>
        <begin position="1"/>
        <end position="11"/>
    </location>
</feature>
<keyword evidence="7" id="KW-0460">Magnesium</keyword>
<reference evidence="15" key="1">
    <citation type="submission" date="2023-07" db="EMBL/GenBank/DDBJ databases">
        <title>30 novel species of actinomycetes from the DSMZ collection.</title>
        <authorList>
            <person name="Nouioui I."/>
        </authorList>
    </citation>
    <scope>NUCLEOTIDE SEQUENCE [LARGE SCALE GENOMIC DNA]</scope>
    <source>
        <strain evidence="15">DSM 44399</strain>
    </source>
</reference>
<dbReference type="InterPro" id="IPR004101">
    <property type="entry name" value="Mur_ligase_C"/>
</dbReference>
<name>A0ABU2J670_9ACTN</name>
<dbReference type="NCBIfam" id="TIGR01499">
    <property type="entry name" value="folC"/>
    <property type="match status" value="1"/>
</dbReference>
<dbReference type="SUPFAM" id="SSF53623">
    <property type="entry name" value="MurD-like peptide ligases, catalytic domain"/>
    <property type="match status" value="1"/>
</dbReference>
<dbReference type="EC" id="6.3.2.17" evidence="2"/>
<dbReference type="InterPro" id="IPR018109">
    <property type="entry name" value="Folylpolyglutamate_synth_CS"/>
</dbReference>
<evidence type="ECO:0000256" key="9">
    <source>
        <dbReference type="ARBA" id="ARBA00047493"/>
    </source>
</evidence>
<dbReference type="InterPro" id="IPR036565">
    <property type="entry name" value="Mur-like_cat_sf"/>
</dbReference>
<evidence type="ECO:0000256" key="6">
    <source>
        <dbReference type="ARBA" id="ARBA00022840"/>
    </source>
</evidence>
<dbReference type="Pfam" id="PF02875">
    <property type="entry name" value="Mur_ligase_C"/>
    <property type="match status" value="1"/>
</dbReference>
<keyword evidence="3 10" id="KW-0436">Ligase</keyword>
<evidence type="ECO:0000256" key="8">
    <source>
        <dbReference type="ARBA" id="ARBA00030592"/>
    </source>
</evidence>
<feature type="domain" description="Mur ligase C-terminal" evidence="12">
    <location>
        <begin position="317"/>
        <end position="439"/>
    </location>
</feature>
<evidence type="ECO:0000256" key="2">
    <source>
        <dbReference type="ARBA" id="ARBA00013025"/>
    </source>
</evidence>
<protein>
    <recommendedName>
        <fullName evidence="2">tetrahydrofolate synthase</fullName>
        <ecNumber evidence="2">6.3.2.17</ecNumber>
    </recommendedName>
    <alternativeName>
        <fullName evidence="8">Tetrahydrofolylpolyglutamate synthase</fullName>
    </alternativeName>
</protein>
<evidence type="ECO:0000256" key="7">
    <source>
        <dbReference type="ARBA" id="ARBA00022842"/>
    </source>
</evidence>
<feature type="domain" description="Mur ligase central" evidence="13">
    <location>
        <begin position="61"/>
        <end position="288"/>
    </location>
</feature>
<evidence type="ECO:0000256" key="10">
    <source>
        <dbReference type="PIRNR" id="PIRNR001563"/>
    </source>
</evidence>
<dbReference type="InterPro" id="IPR001645">
    <property type="entry name" value="Folylpolyglutamate_synth"/>
</dbReference>